<gene>
    <name evidence="1" type="ORF">ENJ96_08205</name>
</gene>
<name>A0A7V5P1D9_9BACT</name>
<feature type="non-terminal residue" evidence="1">
    <location>
        <position position="115"/>
    </location>
</feature>
<organism evidence="1">
    <name type="scientific">Thermodesulfatator atlanticus</name>
    <dbReference type="NCBI Taxonomy" id="501497"/>
    <lineage>
        <taxon>Bacteria</taxon>
        <taxon>Pseudomonadati</taxon>
        <taxon>Thermodesulfobacteriota</taxon>
        <taxon>Thermodesulfobacteria</taxon>
        <taxon>Thermodesulfobacteriales</taxon>
        <taxon>Thermodesulfatatoraceae</taxon>
        <taxon>Thermodesulfatator</taxon>
    </lineage>
</organism>
<dbReference type="AlphaFoldDB" id="A0A7V5P1D9"/>
<evidence type="ECO:0000313" key="1">
    <source>
        <dbReference type="EMBL" id="HHI97822.1"/>
    </source>
</evidence>
<sequence length="115" mass="13760">MAISRNCFVLLFSKCKGPFNNLDLVKNFGSKRKNFSFWRSFFLTFLIEAYLSFQFSSEDLAPEEIQIKTSFLDGNKILFEKTYWLGYWWFGYHRKYTDLTIDLKEEGVLDYLRDG</sequence>
<accession>A0A7V5P1D9</accession>
<proteinExistence type="predicted"/>
<comment type="caution">
    <text evidence="1">The sequence shown here is derived from an EMBL/GenBank/DDBJ whole genome shotgun (WGS) entry which is preliminary data.</text>
</comment>
<dbReference type="EMBL" id="DROK01000244">
    <property type="protein sequence ID" value="HHI97822.1"/>
    <property type="molecule type" value="Genomic_DNA"/>
</dbReference>
<dbReference type="Proteomes" id="UP000886101">
    <property type="component" value="Unassembled WGS sequence"/>
</dbReference>
<reference evidence="1" key="1">
    <citation type="journal article" date="2020" name="mSystems">
        <title>Genome- and Community-Level Interaction Insights into Carbon Utilization and Element Cycling Functions of Hydrothermarchaeota in Hydrothermal Sediment.</title>
        <authorList>
            <person name="Zhou Z."/>
            <person name="Liu Y."/>
            <person name="Xu W."/>
            <person name="Pan J."/>
            <person name="Luo Z.H."/>
            <person name="Li M."/>
        </authorList>
    </citation>
    <scope>NUCLEOTIDE SEQUENCE [LARGE SCALE GENOMIC DNA]</scope>
    <source>
        <strain evidence="1">HyVt-533</strain>
    </source>
</reference>
<protein>
    <submittedName>
        <fullName evidence="1">Uncharacterized protein</fullName>
    </submittedName>
</protein>